<evidence type="ECO:0000313" key="11">
    <source>
        <dbReference type="Proteomes" id="UP001549691"/>
    </source>
</evidence>
<comment type="caution">
    <text evidence="10">The sequence shown here is derived from an EMBL/GenBank/DDBJ whole genome shotgun (WGS) entry which is preliminary data.</text>
</comment>
<evidence type="ECO:0000259" key="8">
    <source>
        <dbReference type="Pfam" id="PF01435"/>
    </source>
</evidence>
<comment type="similarity">
    <text evidence="6">Belongs to the peptidase M48 family.</text>
</comment>
<gene>
    <name evidence="10" type="ORF">ABXR19_10160</name>
</gene>
<evidence type="ECO:0000256" key="3">
    <source>
        <dbReference type="ARBA" id="ARBA00022801"/>
    </source>
</evidence>
<feature type="transmembrane region" description="Helical" evidence="7">
    <location>
        <begin position="6"/>
        <end position="24"/>
    </location>
</feature>
<dbReference type="InterPro" id="IPR032456">
    <property type="entry name" value="Peptidase_M48_N"/>
</dbReference>
<feature type="transmembrane region" description="Helical" evidence="7">
    <location>
        <begin position="178"/>
        <end position="202"/>
    </location>
</feature>
<feature type="transmembrane region" description="Helical" evidence="7">
    <location>
        <begin position="102"/>
        <end position="131"/>
    </location>
</feature>
<evidence type="ECO:0000313" key="10">
    <source>
        <dbReference type="EMBL" id="MET7014550.1"/>
    </source>
</evidence>
<keyword evidence="4 6" id="KW-0862">Zinc</keyword>
<dbReference type="Pfam" id="PF01435">
    <property type="entry name" value="Peptidase_M48"/>
    <property type="match status" value="1"/>
</dbReference>
<evidence type="ECO:0000256" key="5">
    <source>
        <dbReference type="ARBA" id="ARBA00023049"/>
    </source>
</evidence>
<comment type="cofactor">
    <cofactor evidence="6">
        <name>Zn(2+)</name>
        <dbReference type="ChEBI" id="CHEBI:29105"/>
    </cofactor>
    <text evidence="6">Binds 1 zinc ion per subunit.</text>
</comment>
<dbReference type="Pfam" id="PF16491">
    <property type="entry name" value="Peptidase_M48_N"/>
    <property type="match status" value="1"/>
</dbReference>
<keyword evidence="1 6" id="KW-0645">Protease</keyword>
<evidence type="ECO:0000256" key="1">
    <source>
        <dbReference type="ARBA" id="ARBA00022670"/>
    </source>
</evidence>
<keyword evidence="5 6" id="KW-0482">Metalloprotease</keyword>
<keyword evidence="7" id="KW-0812">Transmembrane</keyword>
<dbReference type="RefSeq" id="WP_354601008.1">
    <property type="nucleotide sequence ID" value="NZ_JBEWZI010000009.1"/>
</dbReference>
<name>A0ABV2TLY2_9RHOO</name>
<feature type="transmembrane region" description="Helical" evidence="7">
    <location>
        <begin position="331"/>
        <end position="353"/>
    </location>
</feature>
<keyword evidence="3 6" id="KW-0378">Hydrolase</keyword>
<keyword evidence="2" id="KW-0479">Metal-binding</keyword>
<sequence>MNSQTLSIAFVFFLVLSTVIRLWLSIRQAAHVRTHRGAVPAEFAASIDLAAHQKAADYTVAKSRYGRIDLALGIVWLLLLTFGGGLQVLHEQLGRVLDPTSLWHGIALFGALGVLGFLWELPGSLYVTFVLEEKFGFNKTTAATFITDLVKSTTLSVLIGAPLLWVVLWLMRSMGSDWWLWTWGVLIAFNLAAMVIYPIFIAPLFNKFEPLKDEALAARINALLTRCGFKSKGLFVMDGSKRSAHGNAYFTGFGAAKRIVFFDTLLATLTPEEVEAVLAHELGHFKHRHIWQRVALFAVLSLALFAVLGWLSQQAAFYNGLGVQAQSEALALILFSLALPLVTFPLTPLMSFWSRKHEFEADAYAVANAQASDLVTALAKLYRDNASTLTPDPLHSLFYDSHPPAAIRIGRLQGKA</sequence>
<feature type="domain" description="CAAX prenyl protease 1 N-terminal" evidence="9">
    <location>
        <begin position="28"/>
        <end position="207"/>
    </location>
</feature>
<protein>
    <submittedName>
        <fullName evidence="10">M48 family metallopeptidase</fullName>
    </submittedName>
</protein>
<reference evidence="10 11" key="1">
    <citation type="submission" date="2024-07" db="EMBL/GenBank/DDBJ databases">
        <title>Uliginosibacterium flavum JJ3220;KACC:17644.</title>
        <authorList>
            <person name="Kim M.K."/>
        </authorList>
    </citation>
    <scope>NUCLEOTIDE SEQUENCE [LARGE SCALE GENOMIC DNA]</scope>
    <source>
        <strain evidence="10 11">KACC:17644</strain>
    </source>
</reference>
<proteinExistence type="inferred from homology"/>
<keyword evidence="11" id="KW-1185">Reference proteome</keyword>
<accession>A0ABV2TLY2</accession>
<dbReference type="InterPro" id="IPR001915">
    <property type="entry name" value="Peptidase_M48"/>
</dbReference>
<dbReference type="Gene3D" id="3.30.2010.10">
    <property type="entry name" value="Metalloproteases ('zincins'), catalytic domain"/>
    <property type="match status" value="1"/>
</dbReference>
<feature type="transmembrane region" description="Helical" evidence="7">
    <location>
        <begin position="152"/>
        <end position="172"/>
    </location>
</feature>
<organism evidence="10 11">
    <name type="scientific">Uliginosibacterium flavum</name>
    <dbReference type="NCBI Taxonomy" id="1396831"/>
    <lineage>
        <taxon>Bacteria</taxon>
        <taxon>Pseudomonadati</taxon>
        <taxon>Pseudomonadota</taxon>
        <taxon>Betaproteobacteria</taxon>
        <taxon>Rhodocyclales</taxon>
        <taxon>Zoogloeaceae</taxon>
        <taxon>Uliginosibacterium</taxon>
    </lineage>
</organism>
<evidence type="ECO:0000256" key="7">
    <source>
        <dbReference type="SAM" id="Phobius"/>
    </source>
</evidence>
<feature type="transmembrane region" description="Helical" evidence="7">
    <location>
        <begin position="294"/>
        <end position="311"/>
    </location>
</feature>
<dbReference type="InterPro" id="IPR027057">
    <property type="entry name" value="CAXX_Prtase_1"/>
</dbReference>
<evidence type="ECO:0000256" key="6">
    <source>
        <dbReference type="RuleBase" id="RU003983"/>
    </source>
</evidence>
<evidence type="ECO:0000256" key="4">
    <source>
        <dbReference type="ARBA" id="ARBA00022833"/>
    </source>
</evidence>
<evidence type="ECO:0000259" key="9">
    <source>
        <dbReference type="Pfam" id="PF16491"/>
    </source>
</evidence>
<keyword evidence="7" id="KW-0472">Membrane</keyword>
<dbReference type="Proteomes" id="UP001549691">
    <property type="component" value="Unassembled WGS sequence"/>
</dbReference>
<feature type="domain" description="Peptidase M48" evidence="8">
    <location>
        <begin position="210"/>
        <end position="414"/>
    </location>
</feature>
<dbReference type="EMBL" id="JBEWZI010000009">
    <property type="protein sequence ID" value="MET7014550.1"/>
    <property type="molecule type" value="Genomic_DNA"/>
</dbReference>
<feature type="transmembrane region" description="Helical" evidence="7">
    <location>
        <begin position="70"/>
        <end position="90"/>
    </location>
</feature>
<keyword evidence="7" id="KW-1133">Transmembrane helix</keyword>
<evidence type="ECO:0000256" key="2">
    <source>
        <dbReference type="ARBA" id="ARBA00022723"/>
    </source>
</evidence>
<dbReference type="CDD" id="cd07343">
    <property type="entry name" value="M48A_Zmpste24p_like"/>
    <property type="match status" value="1"/>
</dbReference>
<dbReference type="PANTHER" id="PTHR10120">
    <property type="entry name" value="CAAX PRENYL PROTEASE 1"/>
    <property type="match status" value="1"/>
</dbReference>